<dbReference type="AlphaFoldDB" id="A0A7K3M1V9"/>
<comment type="cofactor">
    <cofactor evidence="1">
        <name>heme</name>
        <dbReference type="ChEBI" id="CHEBI:30413"/>
    </cofactor>
</comment>
<evidence type="ECO:0000256" key="12">
    <source>
        <dbReference type="ARBA" id="ARBA00022982"/>
    </source>
</evidence>
<dbReference type="PROSITE" id="PS51003">
    <property type="entry name" value="CYTB_CTER"/>
    <property type="match status" value="1"/>
</dbReference>
<dbReference type="Gene3D" id="1.20.810.10">
    <property type="entry name" value="Cytochrome Bc1 Complex, Chain C"/>
    <property type="match status" value="1"/>
</dbReference>
<evidence type="ECO:0000256" key="17">
    <source>
        <dbReference type="ARBA" id="ARBA00029568"/>
    </source>
</evidence>
<feature type="transmembrane region" description="Helical" evidence="19">
    <location>
        <begin position="384"/>
        <end position="404"/>
    </location>
</feature>
<feature type="transmembrane region" description="Helical" evidence="19">
    <location>
        <begin position="51"/>
        <end position="77"/>
    </location>
</feature>
<feature type="domain" description="Cytochrome b/b6 C-terminal region profile" evidence="21">
    <location>
        <begin position="252"/>
        <end position="446"/>
    </location>
</feature>
<evidence type="ECO:0000259" key="21">
    <source>
        <dbReference type="PROSITE" id="PS51003"/>
    </source>
</evidence>
<keyword evidence="14" id="KW-0408">Iron</keyword>
<feature type="transmembrane region" description="Helical" evidence="19">
    <location>
        <begin position="186"/>
        <end position="206"/>
    </location>
</feature>
<protein>
    <recommendedName>
        <fullName evidence="4">Cytochrome bc1 complex cytochrome b subunit</fullName>
        <ecNumber evidence="3">7.1.1.8</ecNumber>
    </recommendedName>
    <alternativeName>
        <fullName evidence="17">Cytochrome bc1 reductase complex subunit QcrB</fullName>
    </alternativeName>
</protein>
<keyword evidence="13 19" id="KW-1133">Transmembrane helix</keyword>
<name>A0A7K3M1V9_9ACTN</name>
<evidence type="ECO:0000256" key="18">
    <source>
        <dbReference type="SAM" id="MobiDB-lite"/>
    </source>
</evidence>
<evidence type="ECO:0000256" key="7">
    <source>
        <dbReference type="ARBA" id="ARBA00022617"/>
    </source>
</evidence>
<comment type="catalytic activity">
    <reaction evidence="16">
        <text>a quinol + 2 Fe(III)-[cytochrome c](out) = a quinone + 2 Fe(II)-[cytochrome c](out) + 2 H(+)(out)</text>
        <dbReference type="Rhea" id="RHEA:11484"/>
        <dbReference type="Rhea" id="RHEA-COMP:10350"/>
        <dbReference type="Rhea" id="RHEA-COMP:14399"/>
        <dbReference type="ChEBI" id="CHEBI:15378"/>
        <dbReference type="ChEBI" id="CHEBI:24646"/>
        <dbReference type="ChEBI" id="CHEBI:29033"/>
        <dbReference type="ChEBI" id="CHEBI:29034"/>
        <dbReference type="ChEBI" id="CHEBI:132124"/>
        <dbReference type="EC" id="7.1.1.8"/>
    </reaction>
</comment>
<feature type="transmembrane region" description="Helical" evidence="19">
    <location>
        <begin position="154"/>
        <end position="174"/>
    </location>
</feature>
<evidence type="ECO:0000256" key="14">
    <source>
        <dbReference type="ARBA" id="ARBA00023004"/>
    </source>
</evidence>
<feature type="compositionally biased region" description="Basic and acidic residues" evidence="18">
    <location>
        <begin position="539"/>
        <end position="548"/>
    </location>
</feature>
<feature type="transmembrane region" description="Helical" evidence="19">
    <location>
        <begin position="335"/>
        <end position="363"/>
    </location>
</feature>
<feature type="transmembrane region" description="Helical" evidence="19">
    <location>
        <begin position="218"/>
        <end position="244"/>
    </location>
</feature>
<feature type="region of interest" description="Disordered" evidence="18">
    <location>
        <begin position="539"/>
        <end position="564"/>
    </location>
</feature>
<dbReference type="GO" id="GO:0046872">
    <property type="term" value="F:metal ion binding"/>
    <property type="evidence" value="ECO:0007669"/>
    <property type="project" value="UniProtKB-KW"/>
</dbReference>
<evidence type="ECO:0000256" key="9">
    <source>
        <dbReference type="ARBA" id="ARBA00022692"/>
    </source>
</evidence>
<organism evidence="22 23">
    <name type="scientific">Phytoactinopolyspora mesophila</name>
    <dbReference type="NCBI Taxonomy" id="2650750"/>
    <lineage>
        <taxon>Bacteria</taxon>
        <taxon>Bacillati</taxon>
        <taxon>Actinomycetota</taxon>
        <taxon>Actinomycetes</taxon>
        <taxon>Jiangellales</taxon>
        <taxon>Jiangellaceae</taxon>
        <taxon>Phytoactinopolyspora</taxon>
    </lineage>
</organism>
<evidence type="ECO:0000256" key="4">
    <source>
        <dbReference type="ARBA" id="ARBA00016116"/>
    </source>
</evidence>
<evidence type="ECO:0000256" key="16">
    <source>
        <dbReference type="ARBA" id="ARBA00029351"/>
    </source>
</evidence>
<proteinExistence type="predicted"/>
<feature type="domain" description="Cytochrome b/b6 N-terminal region profile" evidence="20">
    <location>
        <begin position="25"/>
        <end position="251"/>
    </location>
</feature>
<evidence type="ECO:0000256" key="6">
    <source>
        <dbReference type="ARBA" id="ARBA00022475"/>
    </source>
</evidence>
<feature type="transmembrane region" description="Helical" evidence="19">
    <location>
        <begin position="123"/>
        <end position="142"/>
    </location>
</feature>
<dbReference type="GO" id="GO:0008121">
    <property type="term" value="F:quinol-cytochrome-c reductase activity"/>
    <property type="evidence" value="ECO:0007669"/>
    <property type="project" value="UniProtKB-EC"/>
</dbReference>
<dbReference type="PANTHER" id="PTHR19271">
    <property type="entry name" value="CYTOCHROME B"/>
    <property type="match status" value="1"/>
</dbReference>
<keyword evidence="9 19" id="KW-0812">Transmembrane</keyword>
<keyword evidence="7" id="KW-0349">Heme</keyword>
<gene>
    <name evidence="22" type="ORF">F7O44_09415</name>
</gene>
<feature type="transmembrane region" description="Helical" evidence="19">
    <location>
        <begin position="265"/>
        <end position="291"/>
    </location>
</feature>
<dbReference type="PANTHER" id="PTHR19271:SF16">
    <property type="entry name" value="CYTOCHROME B"/>
    <property type="match status" value="1"/>
</dbReference>
<dbReference type="InterPro" id="IPR005798">
    <property type="entry name" value="Cyt_b/b6_C"/>
</dbReference>
<dbReference type="Pfam" id="PF13631">
    <property type="entry name" value="Cytochrom_B_N_2"/>
    <property type="match status" value="1"/>
</dbReference>
<dbReference type="SUPFAM" id="SSF81342">
    <property type="entry name" value="Transmembrane di-heme cytochromes"/>
    <property type="match status" value="1"/>
</dbReference>
<dbReference type="GO" id="GO:0016491">
    <property type="term" value="F:oxidoreductase activity"/>
    <property type="evidence" value="ECO:0007669"/>
    <property type="project" value="InterPro"/>
</dbReference>
<accession>A0A7K3M1V9</accession>
<evidence type="ECO:0000256" key="13">
    <source>
        <dbReference type="ARBA" id="ARBA00022989"/>
    </source>
</evidence>
<evidence type="ECO:0000313" key="22">
    <source>
        <dbReference type="EMBL" id="NDL57286.1"/>
    </source>
</evidence>
<comment type="subcellular location">
    <subcellularLocation>
        <location evidence="2">Cell membrane</location>
        <topology evidence="2">Multi-pass membrane protein</topology>
    </subcellularLocation>
</comment>
<keyword evidence="10" id="KW-0479">Metal-binding</keyword>
<evidence type="ECO:0000256" key="11">
    <source>
        <dbReference type="ARBA" id="ARBA00022967"/>
    </source>
</evidence>
<dbReference type="GO" id="GO:0005886">
    <property type="term" value="C:plasma membrane"/>
    <property type="evidence" value="ECO:0007669"/>
    <property type="project" value="UniProtKB-SubCell"/>
</dbReference>
<dbReference type="InterPro" id="IPR005797">
    <property type="entry name" value="Cyt_b/b6_N"/>
</dbReference>
<evidence type="ECO:0000256" key="15">
    <source>
        <dbReference type="ARBA" id="ARBA00023136"/>
    </source>
</evidence>
<evidence type="ECO:0000256" key="3">
    <source>
        <dbReference type="ARBA" id="ARBA00012951"/>
    </source>
</evidence>
<dbReference type="GO" id="GO:0022904">
    <property type="term" value="P:respiratory electron transport chain"/>
    <property type="evidence" value="ECO:0007669"/>
    <property type="project" value="InterPro"/>
</dbReference>
<dbReference type="InterPro" id="IPR016174">
    <property type="entry name" value="Di-haem_cyt_TM"/>
</dbReference>
<dbReference type="Proteomes" id="UP000460435">
    <property type="component" value="Unassembled WGS sequence"/>
</dbReference>
<dbReference type="FunFam" id="1.20.810.10:FF:000007">
    <property type="entry name" value="Ubiquinol-cytochrome C reductase B subunit"/>
    <property type="match status" value="1"/>
</dbReference>
<keyword evidence="12" id="KW-0249">Electron transport</keyword>
<evidence type="ECO:0000313" key="23">
    <source>
        <dbReference type="Proteomes" id="UP000460435"/>
    </source>
</evidence>
<evidence type="ECO:0000259" key="20">
    <source>
        <dbReference type="PROSITE" id="PS51002"/>
    </source>
</evidence>
<dbReference type="InterPro" id="IPR027387">
    <property type="entry name" value="Cytb/b6-like_sf"/>
</dbReference>
<evidence type="ECO:0000256" key="1">
    <source>
        <dbReference type="ARBA" id="ARBA00001971"/>
    </source>
</evidence>
<dbReference type="PROSITE" id="PS51002">
    <property type="entry name" value="CYTB_NTER"/>
    <property type="match status" value="1"/>
</dbReference>
<comment type="caution">
    <text evidence="22">The sequence shown here is derived from an EMBL/GenBank/DDBJ whole genome shotgun (WGS) entry which is preliminary data.</text>
</comment>
<evidence type="ECO:0000256" key="2">
    <source>
        <dbReference type="ARBA" id="ARBA00004651"/>
    </source>
</evidence>
<keyword evidence="11" id="KW-1278">Translocase</keyword>
<keyword evidence="23" id="KW-1185">Reference proteome</keyword>
<sequence>MSTTTSTPADVSTSNNAVVKGAGKVVGFVDDRVRSNNWLKRNLRKVFPDHWSFLLGEIALFSLILVLLSGVFLTLWFKPSMAHITYEGAYVPMRGIGMSEAYASTLEISFEVRGGLLMRQVHHWGTLVFVAAMSVHMLRVFFTGAFRKPREINWLVGLTLLVLGALNGFTGYSLPDDLLSGTGLRIIEGGVLAMPVIGTYLSYFLFGGEYPGEDIISRFYAIHILLVPGLIVALVTLHLLLIWFQKHTQWAGPGKSNKNVVGYPFFPIYMTKAGGFMFIVFGFIFLMSATIQINPLWFYGPYDPSQVTAGVQPDWYIGFLDGGLRLMPPWEIGIFGYYFAPSVLLPAIILPGVILTAFALYPWIERKITGDNREHHTLDRPRNVPVRTSLGVAFIVFYILLWIAGGNDFFATTLNIPVNWVSRFLQVSVIVMPPIAFWITKRICLGLQRRDREKVLHGRESGIIMVSPDGEFTERHVPLDQATAFTLTAHERDVVYEPGPATDAQGIPNPDYKKERRRAQISRFYFGDVIPKPTAEELEHSHHAHGELEMADDEASENIISGQQ</sequence>
<keyword evidence="8" id="KW-0679">Respiratory chain</keyword>
<dbReference type="RefSeq" id="WP_162449941.1">
    <property type="nucleotide sequence ID" value="NZ_WLZY01000002.1"/>
</dbReference>
<evidence type="ECO:0000256" key="5">
    <source>
        <dbReference type="ARBA" id="ARBA00022448"/>
    </source>
</evidence>
<evidence type="ECO:0000256" key="10">
    <source>
        <dbReference type="ARBA" id="ARBA00022723"/>
    </source>
</evidence>
<keyword evidence="15 19" id="KW-0472">Membrane</keyword>
<keyword evidence="6" id="KW-1003">Cell membrane</keyword>
<feature type="transmembrane region" description="Helical" evidence="19">
    <location>
        <begin position="424"/>
        <end position="444"/>
    </location>
</feature>
<keyword evidence="5" id="KW-0813">Transport</keyword>
<evidence type="ECO:0000256" key="8">
    <source>
        <dbReference type="ARBA" id="ARBA00022660"/>
    </source>
</evidence>
<evidence type="ECO:0000256" key="19">
    <source>
        <dbReference type="SAM" id="Phobius"/>
    </source>
</evidence>
<dbReference type="EC" id="7.1.1.8" evidence="3"/>
<dbReference type="EMBL" id="WLZY01000002">
    <property type="protein sequence ID" value="NDL57286.1"/>
    <property type="molecule type" value="Genomic_DNA"/>
</dbReference>
<reference evidence="22 23" key="1">
    <citation type="submission" date="2019-11" db="EMBL/GenBank/DDBJ databases">
        <authorList>
            <person name="Li X.-J."/>
            <person name="Feng X.-M."/>
        </authorList>
    </citation>
    <scope>NUCLEOTIDE SEQUENCE [LARGE SCALE GENOMIC DNA]</scope>
    <source>
        <strain evidence="22 23">XMNu-373</strain>
    </source>
</reference>